<feature type="region of interest" description="Disordered" evidence="4">
    <location>
        <begin position="78"/>
        <end position="97"/>
    </location>
</feature>
<dbReference type="SUPFAM" id="SSF57959">
    <property type="entry name" value="Leucine zipper domain"/>
    <property type="match status" value="1"/>
</dbReference>
<keyword evidence="8" id="KW-1185">Reference proteome</keyword>
<dbReference type="PROSITE" id="PS50217">
    <property type="entry name" value="BZIP"/>
    <property type="match status" value="1"/>
</dbReference>
<proteinExistence type="predicted"/>
<feature type="compositionally biased region" description="Basic and acidic residues" evidence="4">
    <location>
        <begin position="78"/>
        <end position="96"/>
    </location>
</feature>
<keyword evidence="2" id="KW-0238">DNA-binding</keyword>
<dbReference type="OrthoDB" id="6158101at2759"/>
<name>A0A210Q489_MIZYE</name>
<evidence type="ECO:0000256" key="5">
    <source>
        <dbReference type="SAM" id="Phobius"/>
    </source>
</evidence>
<dbReference type="GO" id="GO:0000981">
    <property type="term" value="F:DNA-binding transcription factor activity, RNA polymerase II-specific"/>
    <property type="evidence" value="ECO:0007669"/>
    <property type="project" value="TreeGrafter"/>
</dbReference>
<dbReference type="PRINTS" id="PR00042">
    <property type="entry name" value="LEUZIPPRFOS"/>
</dbReference>
<dbReference type="AlphaFoldDB" id="A0A210Q489"/>
<keyword evidence="5" id="KW-1133">Transmembrane helix</keyword>
<dbReference type="GO" id="GO:0000978">
    <property type="term" value="F:RNA polymerase II cis-regulatory region sequence-specific DNA binding"/>
    <property type="evidence" value="ECO:0007669"/>
    <property type="project" value="TreeGrafter"/>
</dbReference>
<evidence type="ECO:0000259" key="6">
    <source>
        <dbReference type="PROSITE" id="PS50217"/>
    </source>
</evidence>
<evidence type="ECO:0000313" key="8">
    <source>
        <dbReference type="Proteomes" id="UP000242188"/>
    </source>
</evidence>
<evidence type="ECO:0000256" key="3">
    <source>
        <dbReference type="ARBA" id="ARBA00023163"/>
    </source>
</evidence>
<dbReference type="InterPro" id="IPR004827">
    <property type="entry name" value="bZIP"/>
</dbReference>
<dbReference type="PANTHER" id="PTHR23351:SF24">
    <property type="entry name" value="ACTIVATING TRANSCRIPTION FACTOR 3-RELATED"/>
    <property type="match status" value="1"/>
</dbReference>
<evidence type="ECO:0000256" key="4">
    <source>
        <dbReference type="SAM" id="MobiDB-lite"/>
    </source>
</evidence>
<evidence type="ECO:0000313" key="7">
    <source>
        <dbReference type="EMBL" id="OWF43542.1"/>
    </source>
</evidence>
<gene>
    <name evidence="7" type="ORF">KP79_PYT10232</name>
</gene>
<dbReference type="Proteomes" id="UP000242188">
    <property type="component" value="Unassembled WGS sequence"/>
</dbReference>
<accession>A0A210Q489</accession>
<sequence>MAAIVCVSLINNNSIPIMVQSETDSKPLNLCKQQPRNKPDDPQRVKQTLKTLIQSRRLAEGKDAITIDFEKRQSDDDLKLTPEELARQKDRKEQNRRAAQKCRQKKRHQLQTLQEEEEELLLKKCQLEAKYQKLNSEKEKLLHTIRSNGFNRLLFTYTTLFLTCNLGIVLGMRFNYH</sequence>
<feature type="transmembrane region" description="Helical" evidence="5">
    <location>
        <begin position="154"/>
        <end position="174"/>
    </location>
</feature>
<dbReference type="PANTHER" id="PTHR23351">
    <property type="entry name" value="FOS TRANSCRIPTION FACTOR-RELATED"/>
    <property type="match status" value="1"/>
</dbReference>
<feature type="domain" description="BZIP" evidence="6">
    <location>
        <begin position="85"/>
        <end position="148"/>
    </location>
</feature>
<reference evidence="7 8" key="1">
    <citation type="journal article" date="2017" name="Nat. Ecol. Evol.">
        <title>Scallop genome provides insights into evolution of bilaterian karyotype and development.</title>
        <authorList>
            <person name="Wang S."/>
            <person name="Zhang J."/>
            <person name="Jiao W."/>
            <person name="Li J."/>
            <person name="Xun X."/>
            <person name="Sun Y."/>
            <person name="Guo X."/>
            <person name="Huan P."/>
            <person name="Dong B."/>
            <person name="Zhang L."/>
            <person name="Hu X."/>
            <person name="Sun X."/>
            <person name="Wang J."/>
            <person name="Zhao C."/>
            <person name="Wang Y."/>
            <person name="Wang D."/>
            <person name="Huang X."/>
            <person name="Wang R."/>
            <person name="Lv J."/>
            <person name="Li Y."/>
            <person name="Zhang Z."/>
            <person name="Liu B."/>
            <person name="Lu W."/>
            <person name="Hui Y."/>
            <person name="Liang J."/>
            <person name="Zhou Z."/>
            <person name="Hou R."/>
            <person name="Li X."/>
            <person name="Liu Y."/>
            <person name="Li H."/>
            <person name="Ning X."/>
            <person name="Lin Y."/>
            <person name="Zhao L."/>
            <person name="Xing Q."/>
            <person name="Dou J."/>
            <person name="Li Y."/>
            <person name="Mao J."/>
            <person name="Guo H."/>
            <person name="Dou H."/>
            <person name="Li T."/>
            <person name="Mu C."/>
            <person name="Jiang W."/>
            <person name="Fu Q."/>
            <person name="Fu X."/>
            <person name="Miao Y."/>
            <person name="Liu J."/>
            <person name="Yu Q."/>
            <person name="Li R."/>
            <person name="Liao H."/>
            <person name="Li X."/>
            <person name="Kong Y."/>
            <person name="Jiang Z."/>
            <person name="Chourrout D."/>
            <person name="Li R."/>
            <person name="Bao Z."/>
        </authorList>
    </citation>
    <scope>NUCLEOTIDE SEQUENCE [LARGE SCALE GENOMIC DNA]</scope>
    <source>
        <strain evidence="7 8">PY_sf001</strain>
    </source>
</reference>
<evidence type="ECO:0000256" key="1">
    <source>
        <dbReference type="ARBA" id="ARBA00023015"/>
    </source>
</evidence>
<dbReference type="Pfam" id="PF07716">
    <property type="entry name" value="bZIP_2"/>
    <property type="match status" value="1"/>
</dbReference>
<organism evidence="7 8">
    <name type="scientific">Mizuhopecten yessoensis</name>
    <name type="common">Japanese scallop</name>
    <name type="synonym">Patinopecten yessoensis</name>
    <dbReference type="NCBI Taxonomy" id="6573"/>
    <lineage>
        <taxon>Eukaryota</taxon>
        <taxon>Metazoa</taxon>
        <taxon>Spiralia</taxon>
        <taxon>Lophotrochozoa</taxon>
        <taxon>Mollusca</taxon>
        <taxon>Bivalvia</taxon>
        <taxon>Autobranchia</taxon>
        <taxon>Pteriomorphia</taxon>
        <taxon>Pectinida</taxon>
        <taxon>Pectinoidea</taxon>
        <taxon>Pectinidae</taxon>
        <taxon>Mizuhopecten</taxon>
    </lineage>
</organism>
<dbReference type="InterPro" id="IPR046347">
    <property type="entry name" value="bZIP_sf"/>
</dbReference>
<keyword evidence="3" id="KW-0804">Transcription</keyword>
<dbReference type="GO" id="GO:0005634">
    <property type="term" value="C:nucleus"/>
    <property type="evidence" value="ECO:0007669"/>
    <property type="project" value="TreeGrafter"/>
</dbReference>
<dbReference type="SMART" id="SM00338">
    <property type="entry name" value="BRLZ"/>
    <property type="match status" value="1"/>
</dbReference>
<dbReference type="Gene3D" id="1.20.5.170">
    <property type="match status" value="1"/>
</dbReference>
<keyword evidence="5" id="KW-0472">Membrane</keyword>
<keyword evidence="5" id="KW-0812">Transmembrane</keyword>
<dbReference type="PROSITE" id="PS00036">
    <property type="entry name" value="BZIP_BASIC"/>
    <property type="match status" value="1"/>
</dbReference>
<evidence type="ECO:0000256" key="2">
    <source>
        <dbReference type="ARBA" id="ARBA00023125"/>
    </source>
</evidence>
<comment type="caution">
    <text evidence="7">The sequence shown here is derived from an EMBL/GenBank/DDBJ whole genome shotgun (WGS) entry which is preliminary data.</text>
</comment>
<dbReference type="STRING" id="6573.A0A210Q489"/>
<keyword evidence="1" id="KW-0805">Transcription regulation</keyword>
<protein>
    <submittedName>
        <fullName evidence="7">Segmentation protein cap'n'collar</fullName>
    </submittedName>
</protein>
<dbReference type="EMBL" id="NEDP02005067">
    <property type="protein sequence ID" value="OWF43542.1"/>
    <property type="molecule type" value="Genomic_DNA"/>
</dbReference>
<dbReference type="InterPro" id="IPR000837">
    <property type="entry name" value="AP-1"/>
</dbReference>